<protein>
    <submittedName>
        <fullName evidence="7">DUF1295 domain-containing protein</fullName>
    </submittedName>
</protein>
<evidence type="ECO:0000313" key="7">
    <source>
        <dbReference type="EMBL" id="MDT0551891.1"/>
    </source>
</evidence>
<evidence type="ECO:0000256" key="1">
    <source>
        <dbReference type="ARBA" id="ARBA00004141"/>
    </source>
</evidence>
<dbReference type="RefSeq" id="WP_311591703.1">
    <property type="nucleotide sequence ID" value="NZ_JAVRHV010000001.1"/>
</dbReference>
<evidence type="ECO:0000256" key="3">
    <source>
        <dbReference type="ARBA" id="ARBA00022989"/>
    </source>
</evidence>
<reference evidence="7 8" key="1">
    <citation type="submission" date="2023-09" db="EMBL/GenBank/DDBJ databases">
        <authorList>
            <person name="Rey-Velasco X."/>
        </authorList>
    </citation>
    <scope>NUCLEOTIDE SEQUENCE [LARGE SCALE GENOMIC DNA]</scope>
    <source>
        <strain evidence="7 8">P050</strain>
    </source>
</reference>
<evidence type="ECO:0000256" key="5">
    <source>
        <dbReference type="SAM" id="Phobius"/>
    </source>
</evidence>
<keyword evidence="8" id="KW-1185">Reference proteome</keyword>
<feature type="domain" description="3-oxo-5-alpha-steroid 4-dehydrogenase C-terminal" evidence="6">
    <location>
        <begin position="100"/>
        <end position="249"/>
    </location>
</feature>
<comment type="caution">
    <text evidence="7">The sequence shown here is derived from an EMBL/GenBank/DDBJ whole genome shotgun (WGS) entry which is preliminary data.</text>
</comment>
<dbReference type="PANTHER" id="PTHR10556">
    <property type="entry name" value="3-OXO-5-ALPHA-STEROID 4-DEHYDROGENASE"/>
    <property type="match status" value="1"/>
</dbReference>
<feature type="transmembrane region" description="Helical" evidence="5">
    <location>
        <begin position="6"/>
        <end position="27"/>
    </location>
</feature>
<feature type="transmembrane region" description="Helical" evidence="5">
    <location>
        <begin position="47"/>
        <end position="66"/>
    </location>
</feature>
<keyword evidence="3 5" id="KW-1133">Transmembrane helix</keyword>
<comment type="subcellular location">
    <subcellularLocation>
        <location evidence="1">Membrane</location>
        <topology evidence="1">Multi-pass membrane protein</topology>
    </subcellularLocation>
</comment>
<feature type="transmembrane region" description="Helical" evidence="5">
    <location>
        <begin position="139"/>
        <end position="157"/>
    </location>
</feature>
<dbReference type="InterPro" id="IPR039357">
    <property type="entry name" value="SRD5A/TECR"/>
</dbReference>
<dbReference type="PROSITE" id="PS50244">
    <property type="entry name" value="S5A_REDUCTASE"/>
    <property type="match status" value="1"/>
</dbReference>
<evidence type="ECO:0000256" key="2">
    <source>
        <dbReference type="ARBA" id="ARBA00022692"/>
    </source>
</evidence>
<evidence type="ECO:0000313" key="8">
    <source>
        <dbReference type="Proteomes" id="UP001252186"/>
    </source>
</evidence>
<organism evidence="7 8">
    <name type="scientific">Urechidicola vernalis</name>
    <dbReference type="NCBI Taxonomy" id="3075600"/>
    <lineage>
        <taxon>Bacteria</taxon>
        <taxon>Pseudomonadati</taxon>
        <taxon>Bacteroidota</taxon>
        <taxon>Flavobacteriia</taxon>
        <taxon>Flavobacteriales</taxon>
        <taxon>Flavobacteriaceae</taxon>
        <taxon>Urechidicola</taxon>
    </lineage>
</organism>
<feature type="transmembrane region" description="Helical" evidence="5">
    <location>
        <begin position="102"/>
        <end position="119"/>
    </location>
</feature>
<evidence type="ECO:0000256" key="4">
    <source>
        <dbReference type="ARBA" id="ARBA00023136"/>
    </source>
</evidence>
<gene>
    <name evidence="7" type="ORF">RM519_01415</name>
</gene>
<dbReference type="Gene3D" id="1.20.120.1630">
    <property type="match status" value="1"/>
</dbReference>
<name>A0ABU2Y256_9FLAO</name>
<dbReference type="PANTHER" id="PTHR10556:SF35">
    <property type="entry name" value="3-OXO-5-ALPHA-STEROID 4-DEHYDROGENASE FAMILY PROTEIN"/>
    <property type="match status" value="1"/>
</dbReference>
<dbReference type="Proteomes" id="UP001252186">
    <property type="component" value="Unassembled WGS sequence"/>
</dbReference>
<dbReference type="InterPro" id="IPR001104">
    <property type="entry name" value="3-oxo-5_a-steroid_4-DH_C"/>
</dbReference>
<proteinExistence type="predicted"/>
<sequence>MTLEHFYLACILWGLTGIGSFIVLQFVAAPYGRHIKKGWGPELSNKLGWVLMELPSFAIIFYFFIVSNQSPYATMLSILWLIHYFNRTFIYPFRIRTKGKKMPVFIALSAVFFNLVNAGTNGYYLAELEQYTAVNFSTWNFYLGMLLFIFGFISNQISDHILIHLRKPGETGYKIPRGYLFRYISCPNHFTELIQWAGFALMAWNIPATCFLIWTAANLIPRALRHHKWYQEHFKDYPMNRKAFIPMIW</sequence>
<dbReference type="EMBL" id="JAVRHV010000001">
    <property type="protein sequence ID" value="MDT0551891.1"/>
    <property type="molecule type" value="Genomic_DNA"/>
</dbReference>
<dbReference type="Pfam" id="PF02544">
    <property type="entry name" value="Steroid_dh"/>
    <property type="match status" value="1"/>
</dbReference>
<dbReference type="InterPro" id="IPR016636">
    <property type="entry name" value="3-oxo-5-alpha-steroid_4-DH"/>
</dbReference>
<dbReference type="PIRSF" id="PIRSF015596">
    <property type="entry name" value="5_alpha-SR2"/>
    <property type="match status" value="1"/>
</dbReference>
<keyword evidence="2 5" id="KW-0812">Transmembrane</keyword>
<evidence type="ECO:0000259" key="6">
    <source>
        <dbReference type="Pfam" id="PF02544"/>
    </source>
</evidence>
<keyword evidence="4 5" id="KW-0472">Membrane</keyword>
<accession>A0ABU2Y256</accession>